<feature type="compositionally biased region" description="Pro residues" evidence="1">
    <location>
        <begin position="93"/>
        <end position="104"/>
    </location>
</feature>
<name>A0A8H5XSW2_9HYPO</name>
<protein>
    <submittedName>
        <fullName evidence="2">GATA zinc finger domain-containing protein</fullName>
    </submittedName>
</protein>
<sequence length="203" mass="21898">MASSVDPRKRADYHEPPNRQSLPSISEFIRNTKPGTYTHIPLSSVQTDSSLSLPLASVHRPPPKAGKRPSLHQLLSTSSVSPQQHTLPAFSDPLPPSFTSPPSPLSVSDCCQSPSVKAEIPSQHRLPEQQKTQEPHPPFRQVHSHSAPPSPSLDPVSSQPRPLPPGQRPLVPYPTPLGMTLLIKTDVTPQSTDNLGAGATEIL</sequence>
<gene>
    <name evidence="2" type="ORF">FMUND_14868</name>
</gene>
<dbReference type="OrthoDB" id="2162994at2759"/>
<proteinExistence type="predicted"/>
<feature type="compositionally biased region" description="Basic and acidic residues" evidence="1">
    <location>
        <begin position="1"/>
        <end position="17"/>
    </location>
</feature>
<feature type="compositionally biased region" description="Basic and acidic residues" evidence="1">
    <location>
        <begin position="125"/>
        <end position="134"/>
    </location>
</feature>
<dbReference type="EMBL" id="JAAOAN010000840">
    <property type="protein sequence ID" value="KAF5699184.1"/>
    <property type="molecule type" value="Genomic_DNA"/>
</dbReference>
<keyword evidence="3" id="KW-1185">Reference proteome</keyword>
<evidence type="ECO:0000313" key="3">
    <source>
        <dbReference type="Proteomes" id="UP000544331"/>
    </source>
</evidence>
<feature type="region of interest" description="Disordered" evidence="1">
    <location>
        <begin position="1"/>
        <end position="173"/>
    </location>
</feature>
<feature type="compositionally biased region" description="Basic residues" evidence="1">
    <location>
        <begin position="61"/>
        <end position="70"/>
    </location>
</feature>
<comment type="caution">
    <text evidence="2">The sequence shown here is derived from an EMBL/GenBank/DDBJ whole genome shotgun (WGS) entry which is preliminary data.</text>
</comment>
<feature type="compositionally biased region" description="Polar residues" evidence="1">
    <location>
        <begin position="73"/>
        <end position="86"/>
    </location>
</feature>
<evidence type="ECO:0000256" key="1">
    <source>
        <dbReference type="SAM" id="MobiDB-lite"/>
    </source>
</evidence>
<accession>A0A8H5XSW2</accession>
<dbReference type="AlphaFoldDB" id="A0A8H5XSW2"/>
<organism evidence="2 3">
    <name type="scientific">Fusarium mundagurra</name>
    <dbReference type="NCBI Taxonomy" id="1567541"/>
    <lineage>
        <taxon>Eukaryota</taxon>
        <taxon>Fungi</taxon>
        <taxon>Dikarya</taxon>
        <taxon>Ascomycota</taxon>
        <taxon>Pezizomycotina</taxon>
        <taxon>Sordariomycetes</taxon>
        <taxon>Hypocreomycetidae</taxon>
        <taxon>Hypocreales</taxon>
        <taxon>Nectriaceae</taxon>
        <taxon>Fusarium</taxon>
        <taxon>Fusarium fujikuroi species complex</taxon>
    </lineage>
</organism>
<feature type="compositionally biased region" description="Pro residues" evidence="1">
    <location>
        <begin position="161"/>
        <end position="173"/>
    </location>
</feature>
<feature type="compositionally biased region" description="Polar residues" evidence="1">
    <location>
        <begin position="41"/>
        <end position="52"/>
    </location>
</feature>
<evidence type="ECO:0000313" key="2">
    <source>
        <dbReference type="EMBL" id="KAF5699184.1"/>
    </source>
</evidence>
<reference evidence="2 3" key="1">
    <citation type="submission" date="2020-05" db="EMBL/GenBank/DDBJ databases">
        <title>Identification and distribution of gene clusters putatively required for synthesis of sphingolipid metabolism inhibitors in phylogenetically diverse species of the filamentous fungus Fusarium.</title>
        <authorList>
            <person name="Kim H.-S."/>
            <person name="Busman M."/>
            <person name="Brown D.W."/>
            <person name="Divon H."/>
            <person name="Uhlig S."/>
            <person name="Proctor R.H."/>
        </authorList>
    </citation>
    <scope>NUCLEOTIDE SEQUENCE [LARGE SCALE GENOMIC DNA]</scope>
    <source>
        <strain evidence="2 3">NRRL 66235</strain>
    </source>
</reference>
<dbReference type="Proteomes" id="UP000544331">
    <property type="component" value="Unassembled WGS sequence"/>
</dbReference>